<accession>A0A174F3C6</accession>
<protein>
    <submittedName>
        <fullName evidence="1">Uncharacterized protein</fullName>
    </submittedName>
</protein>
<gene>
    <name evidence="1" type="ORF">ERS852394_02219</name>
</gene>
<evidence type="ECO:0000313" key="2">
    <source>
        <dbReference type="Proteomes" id="UP000095409"/>
    </source>
</evidence>
<name>A0A174F3C6_9FIRM</name>
<dbReference type="Proteomes" id="UP000095409">
    <property type="component" value="Unassembled WGS sequence"/>
</dbReference>
<evidence type="ECO:0000313" key="1">
    <source>
        <dbReference type="EMBL" id="CUO44852.1"/>
    </source>
</evidence>
<dbReference type="GeneID" id="79804014"/>
<dbReference type="RefSeq" id="WP_005423021.1">
    <property type="nucleotide sequence ID" value="NZ_CABJDZ010000013.1"/>
</dbReference>
<dbReference type="EMBL" id="CYZD01000011">
    <property type="protein sequence ID" value="CUO44852.1"/>
    <property type="molecule type" value="Genomic_DNA"/>
</dbReference>
<sequence>METIKWENANALEIGMLMEMAEDGYVFCIEDGKIQAVEVRIFS</sequence>
<organism evidence="1 2">
    <name type="scientific">Blautia obeum</name>
    <dbReference type="NCBI Taxonomy" id="40520"/>
    <lineage>
        <taxon>Bacteria</taxon>
        <taxon>Bacillati</taxon>
        <taxon>Bacillota</taxon>
        <taxon>Clostridia</taxon>
        <taxon>Lachnospirales</taxon>
        <taxon>Lachnospiraceae</taxon>
        <taxon>Blautia</taxon>
    </lineage>
</organism>
<dbReference type="AlphaFoldDB" id="A0A174F3C6"/>
<reference evidence="1 2" key="1">
    <citation type="submission" date="2015-09" db="EMBL/GenBank/DDBJ databases">
        <authorList>
            <consortium name="Pathogen Informatics"/>
        </authorList>
    </citation>
    <scope>NUCLEOTIDE SEQUENCE [LARGE SCALE GENOMIC DNA]</scope>
    <source>
        <strain evidence="1 2">2789STDY5608837</strain>
    </source>
</reference>
<proteinExistence type="predicted"/>